<keyword evidence="5" id="KW-1185">Reference proteome</keyword>
<evidence type="ECO:0000256" key="2">
    <source>
        <dbReference type="SAM" id="SignalP"/>
    </source>
</evidence>
<gene>
    <name evidence="4" type="ORF">EAX61_02960</name>
</gene>
<sequence>MKHLLPYLALFSFLMIRAQSVNSLQHDCQVSYDQVHSYQTRSQACANPNLEYYLKRPPITTSFIVTEDRMETIQLVLKDEYDFTDIEIVFGQFFNIAGVGWQYTTYQMFDDGTHGDISAGDKIFTSDEILIQHEETNTYTPILSTLDVIYNDSGNQVHNDIFTPDYTSINTSFLNTIEIPNIHRFNNDDYLFSENFIFVNKYENWGELLCNQIGGVLDPSYVISKSLLYDYWGEEVINSQMDKNLYMQVDFIQPHGQFLIGQDIALHVNSLSGVESHEILHLWIPRINGYLGFGEETLYNNTNHHPNIFKNTSGFLYSSWSRVNGIYCENSINNLQEDDQGTFVYLDYTSNYELCNGEIDQSKDKQIFNDFEQYLMGLITIDEVDLPLTYLNNIYAVEEVIDPQTNFLVGERRYYESFIEIDREQLEQAKSDMLDDAGDAPFLDAAEPNNFFLTFTGNKSTLSDNEIKFLSILSQDLTTTEDRLQETNVNTYHQNTEGRSTITANIPNPTLYTGDIFTEEHITILEGEEYNGWTVNGTYERILDSEQYNDSIVTTYLTVEEALSINDLKPIGVKLYPNPASSTIFIDTESLKSYKLYNTLGQVVIEGEKNQVNVSNLESGMYFMQVLGLSQRGMQTIKVIIK</sequence>
<dbReference type="AlphaFoldDB" id="A0A3M0GGF6"/>
<evidence type="ECO:0000256" key="1">
    <source>
        <dbReference type="ARBA" id="ARBA00022729"/>
    </source>
</evidence>
<proteinExistence type="predicted"/>
<protein>
    <submittedName>
        <fullName evidence="4">T9SS C-terminal target domain-containing protein</fullName>
    </submittedName>
</protein>
<dbReference type="Pfam" id="PF18962">
    <property type="entry name" value="Por_Secre_tail"/>
    <property type="match status" value="1"/>
</dbReference>
<dbReference type="InterPro" id="IPR026444">
    <property type="entry name" value="Secre_tail"/>
</dbReference>
<evidence type="ECO:0000259" key="3">
    <source>
        <dbReference type="Pfam" id="PF18962"/>
    </source>
</evidence>
<dbReference type="NCBIfam" id="TIGR04183">
    <property type="entry name" value="Por_Secre_tail"/>
    <property type="match status" value="1"/>
</dbReference>
<dbReference type="Proteomes" id="UP000281985">
    <property type="component" value="Unassembled WGS sequence"/>
</dbReference>
<dbReference type="RefSeq" id="WP_121916171.1">
    <property type="nucleotide sequence ID" value="NZ_REFV01000002.1"/>
</dbReference>
<reference evidence="4 5" key="1">
    <citation type="submission" date="2018-10" db="EMBL/GenBank/DDBJ databases">
        <title>Dokdonia luteus sp. nov., isolated from sea water.</title>
        <authorList>
            <person name="Zhou L.Y."/>
            <person name="Du Z.J."/>
        </authorList>
    </citation>
    <scope>NUCLEOTIDE SEQUENCE [LARGE SCALE GENOMIC DNA]</scope>
    <source>
        <strain evidence="4 5">SH27</strain>
    </source>
</reference>
<comment type="caution">
    <text evidence="4">The sequence shown here is derived from an EMBL/GenBank/DDBJ whole genome shotgun (WGS) entry which is preliminary data.</text>
</comment>
<dbReference type="EMBL" id="REFV01000002">
    <property type="protein sequence ID" value="RMB63368.1"/>
    <property type="molecule type" value="Genomic_DNA"/>
</dbReference>
<feature type="signal peptide" evidence="2">
    <location>
        <begin position="1"/>
        <end position="18"/>
    </location>
</feature>
<dbReference type="OrthoDB" id="9813840at2"/>
<organism evidence="4 5">
    <name type="scientific">Dokdonia sinensis</name>
    <dbReference type="NCBI Taxonomy" id="2479847"/>
    <lineage>
        <taxon>Bacteria</taxon>
        <taxon>Pseudomonadati</taxon>
        <taxon>Bacteroidota</taxon>
        <taxon>Flavobacteriia</taxon>
        <taxon>Flavobacteriales</taxon>
        <taxon>Flavobacteriaceae</taxon>
        <taxon>Dokdonia</taxon>
    </lineage>
</organism>
<evidence type="ECO:0000313" key="5">
    <source>
        <dbReference type="Proteomes" id="UP000281985"/>
    </source>
</evidence>
<feature type="chain" id="PRO_5018121540" evidence="2">
    <location>
        <begin position="19"/>
        <end position="642"/>
    </location>
</feature>
<name>A0A3M0GGF6_9FLAO</name>
<accession>A0A3M0GGF6</accession>
<evidence type="ECO:0000313" key="4">
    <source>
        <dbReference type="EMBL" id="RMB63368.1"/>
    </source>
</evidence>
<keyword evidence="1 2" id="KW-0732">Signal</keyword>
<feature type="domain" description="Secretion system C-terminal sorting" evidence="3">
    <location>
        <begin position="575"/>
        <end position="632"/>
    </location>
</feature>